<dbReference type="InterPro" id="IPR038727">
    <property type="entry name" value="NadR/Ttd14_AAA_dom"/>
</dbReference>
<proteinExistence type="predicted"/>
<dbReference type="Gene3D" id="3.40.50.300">
    <property type="entry name" value="P-loop containing nucleotide triphosphate hydrolases"/>
    <property type="match status" value="1"/>
</dbReference>
<dbReference type="SUPFAM" id="SSF52540">
    <property type="entry name" value="P-loop containing nucleoside triphosphate hydrolases"/>
    <property type="match status" value="1"/>
</dbReference>
<dbReference type="Proteomes" id="UP001216189">
    <property type="component" value="Unassembled WGS sequence"/>
</dbReference>
<dbReference type="InterPro" id="IPR027417">
    <property type="entry name" value="P-loop_NTPase"/>
</dbReference>
<evidence type="ECO:0000313" key="2">
    <source>
        <dbReference type="EMBL" id="MDE1514900.1"/>
    </source>
</evidence>
<dbReference type="Pfam" id="PF13521">
    <property type="entry name" value="AAA_28"/>
    <property type="match status" value="1"/>
</dbReference>
<comment type="caution">
    <text evidence="2">The sequence shown here is derived from an EMBL/GenBank/DDBJ whole genome shotgun (WGS) entry which is preliminary data.</text>
</comment>
<keyword evidence="3" id="KW-1185">Reference proteome</keyword>
<feature type="domain" description="NadR/Ttd14 AAA" evidence="1">
    <location>
        <begin position="4"/>
        <end position="169"/>
    </location>
</feature>
<evidence type="ECO:0000259" key="1">
    <source>
        <dbReference type="Pfam" id="PF13521"/>
    </source>
</evidence>
<dbReference type="EMBL" id="JARBFT010000006">
    <property type="protein sequence ID" value="MDE1514900.1"/>
    <property type="molecule type" value="Genomic_DNA"/>
</dbReference>
<gene>
    <name evidence="2" type="ORF">PUN32_07740</name>
</gene>
<evidence type="ECO:0000313" key="3">
    <source>
        <dbReference type="Proteomes" id="UP001216189"/>
    </source>
</evidence>
<accession>A0ABT5UZR8</accession>
<name>A0ABT5UZR8_9VIBR</name>
<sequence>MPVMIISGGPGAGKTTLLQGLAQHGYHTYPEVPRQLIEQQSVMADGILPWHNLAGFAALCYQAMREQQQLAQQQALLTSQPVFVDRAIGDICAYLWQAELPVPAEYRQASLGYHRQVLMCEPNRITYQADEVRPYSFEQALHIHHQLVNTYTELGYHCITVPMASIEQRVAFALASLAVTG</sequence>
<dbReference type="RefSeq" id="WP_274722531.1">
    <property type="nucleotide sequence ID" value="NZ_JARBFT010000006.1"/>
</dbReference>
<reference evidence="2 3" key="1">
    <citation type="submission" date="2023-02" db="EMBL/GenBank/DDBJ databases">
        <title>Vibrio intestini sp. nov., a close relative of Vibrio cholerae isolated from the intestine of Healthy Culter dabryi.</title>
        <authorList>
            <person name="Wu N."/>
        </authorList>
    </citation>
    <scope>NUCLEOTIDE SEQUENCE [LARGE SCALE GENOMIC DNA]</scope>
    <source>
        <strain evidence="2 3">DSL-7</strain>
    </source>
</reference>
<protein>
    <submittedName>
        <fullName evidence="2">AAA family ATPase</fullName>
    </submittedName>
</protein>
<organism evidence="2 3">
    <name type="scientific">Vibrio chanodichtyis</name>
    <dbReference type="NCBI Taxonomy" id="3027932"/>
    <lineage>
        <taxon>Bacteria</taxon>
        <taxon>Pseudomonadati</taxon>
        <taxon>Pseudomonadota</taxon>
        <taxon>Gammaproteobacteria</taxon>
        <taxon>Vibrionales</taxon>
        <taxon>Vibrionaceae</taxon>
        <taxon>Vibrio</taxon>
    </lineage>
</organism>